<dbReference type="AlphaFoldDB" id="A0A4S2L563"/>
<feature type="transmembrane region" description="Helical" evidence="1">
    <location>
        <begin position="26"/>
        <end position="44"/>
    </location>
</feature>
<organism evidence="2 3">
    <name type="scientific">Temnothorax longispinosus</name>
    <dbReference type="NCBI Taxonomy" id="300112"/>
    <lineage>
        <taxon>Eukaryota</taxon>
        <taxon>Metazoa</taxon>
        <taxon>Ecdysozoa</taxon>
        <taxon>Arthropoda</taxon>
        <taxon>Hexapoda</taxon>
        <taxon>Insecta</taxon>
        <taxon>Pterygota</taxon>
        <taxon>Neoptera</taxon>
        <taxon>Endopterygota</taxon>
        <taxon>Hymenoptera</taxon>
        <taxon>Apocrita</taxon>
        <taxon>Aculeata</taxon>
        <taxon>Formicoidea</taxon>
        <taxon>Formicidae</taxon>
        <taxon>Myrmicinae</taxon>
        <taxon>Temnothorax</taxon>
    </lineage>
</organism>
<keyword evidence="1" id="KW-0472">Membrane</keyword>
<feature type="transmembrane region" description="Helical" evidence="1">
    <location>
        <begin position="56"/>
        <end position="79"/>
    </location>
</feature>
<name>A0A4S2L563_9HYME</name>
<proteinExistence type="predicted"/>
<keyword evidence="3" id="KW-1185">Reference proteome</keyword>
<keyword evidence="1" id="KW-1133">Transmembrane helix</keyword>
<dbReference type="Proteomes" id="UP000310200">
    <property type="component" value="Unassembled WGS sequence"/>
</dbReference>
<evidence type="ECO:0000256" key="1">
    <source>
        <dbReference type="SAM" id="Phobius"/>
    </source>
</evidence>
<protein>
    <submittedName>
        <fullName evidence="2">Uncharacterized protein</fullName>
    </submittedName>
</protein>
<reference evidence="2 3" key="1">
    <citation type="journal article" date="2019" name="Philos. Trans. R. Soc. Lond., B, Biol. Sci.">
        <title>Ant behaviour and brain gene expression of defending hosts depend on the ecological success of the intruding social parasite.</title>
        <authorList>
            <person name="Kaur R."/>
            <person name="Stoldt M."/>
            <person name="Jongepier E."/>
            <person name="Feldmeyer B."/>
            <person name="Menzel F."/>
            <person name="Bornberg-Bauer E."/>
            <person name="Foitzik S."/>
        </authorList>
    </citation>
    <scope>NUCLEOTIDE SEQUENCE [LARGE SCALE GENOMIC DNA]</scope>
    <source>
        <tissue evidence="2">Whole body</tissue>
    </source>
</reference>
<keyword evidence="1" id="KW-0812">Transmembrane</keyword>
<accession>A0A4S2L563</accession>
<sequence>MIVKSASNSDFNRGCHTTRDRRANGIVNCFIAIVGSYQIVLQQLPFRVKKNDNIDVIWIGPISIWIYIYCHHTAMISIVKHS</sequence>
<evidence type="ECO:0000313" key="3">
    <source>
        <dbReference type="Proteomes" id="UP000310200"/>
    </source>
</evidence>
<gene>
    <name evidence="2" type="ORF">DBV15_09221</name>
</gene>
<dbReference type="EMBL" id="QBLH01000078">
    <property type="protein sequence ID" value="TGZ57985.1"/>
    <property type="molecule type" value="Genomic_DNA"/>
</dbReference>
<comment type="caution">
    <text evidence="2">The sequence shown here is derived from an EMBL/GenBank/DDBJ whole genome shotgun (WGS) entry which is preliminary data.</text>
</comment>
<evidence type="ECO:0000313" key="2">
    <source>
        <dbReference type="EMBL" id="TGZ57985.1"/>
    </source>
</evidence>